<dbReference type="Proteomes" id="UP000005240">
    <property type="component" value="Unassembled WGS sequence"/>
</dbReference>
<dbReference type="AlphaFoldDB" id="A0A0C4EKN6"/>
<gene>
    <name evidence="1" type="ORF">PTTG_01312</name>
</gene>
<accession>A0A0C4EKN6</accession>
<dbReference type="EnsemblFungi" id="PTTG_01312-t43_1">
    <property type="protein sequence ID" value="PTTG_01312-t43_1-p1"/>
    <property type="gene ID" value="PTTG_01312"/>
</dbReference>
<reference evidence="1" key="2">
    <citation type="submission" date="2016-05" db="EMBL/GenBank/DDBJ databases">
        <title>Comparative analysis highlights variable genome content of wheat rusts and divergence of the mating loci.</title>
        <authorList>
            <person name="Cuomo C.A."/>
            <person name="Bakkeren G."/>
            <person name="Szabo L."/>
            <person name="Khalil H."/>
            <person name="Joly D."/>
            <person name="Goldberg J."/>
            <person name="Young S."/>
            <person name="Zeng Q."/>
            <person name="Fellers J."/>
        </authorList>
    </citation>
    <scope>NUCLEOTIDE SEQUENCE [LARGE SCALE GENOMIC DNA]</scope>
    <source>
        <strain evidence="1">1-1 BBBD Race 1</strain>
    </source>
</reference>
<evidence type="ECO:0000313" key="1">
    <source>
        <dbReference type="EMBL" id="OAV97518.1"/>
    </source>
</evidence>
<protein>
    <submittedName>
        <fullName evidence="1 2">Uncharacterized protein</fullName>
    </submittedName>
</protein>
<proteinExistence type="predicted"/>
<dbReference type="OrthoDB" id="2496969at2759"/>
<name>A0A0C4EKN6_PUCT1</name>
<dbReference type="VEuPathDB" id="FungiDB:PTTG_01312"/>
<reference evidence="2" key="4">
    <citation type="submission" date="2025-05" db="UniProtKB">
        <authorList>
            <consortium name="EnsemblFungi"/>
        </authorList>
    </citation>
    <scope>IDENTIFICATION</scope>
    <source>
        <strain evidence="2">isolate 1-1 / race 1 (BBBD)</strain>
    </source>
</reference>
<sequence length="128" mass="14787">MSYLNLDNYLLKDLNKLLSTIASSERDLKAKQATNIIQMHLDSENSTRFVDDNDIGIFKPKELWDTICGYYTAKSMENGATLMRTLVTYNFATSTSTTINDFRSLFKMFVEVTKHKFEKKTIEGLMVY</sequence>
<keyword evidence="3" id="KW-1185">Reference proteome</keyword>
<evidence type="ECO:0000313" key="3">
    <source>
        <dbReference type="Proteomes" id="UP000005240"/>
    </source>
</evidence>
<reference evidence="2 3" key="3">
    <citation type="journal article" date="2017" name="G3 (Bethesda)">
        <title>Comparative analysis highlights variable genome content of wheat rusts and divergence of the mating loci.</title>
        <authorList>
            <person name="Cuomo C.A."/>
            <person name="Bakkeren G."/>
            <person name="Khalil H.B."/>
            <person name="Panwar V."/>
            <person name="Joly D."/>
            <person name="Linning R."/>
            <person name="Sakthikumar S."/>
            <person name="Song X."/>
            <person name="Adiconis X."/>
            <person name="Fan L."/>
            <person name="Goldberg J.M."/>
            <person name="Levin J.Z."/>
            <person name="Young S."/>
            <person name="Zeng Q."/>
            <person name="Anikster Y."/>
            <person name="Bruce M."/>
            <person name="Wang M."/>
            <person name="Yin C."/>
            <person name="McCallum B."/>
            <person name="Szabo L.J."/>
            <person name="Hulbert S."/>
            <person name="Chen X."/>
            <person name="Fellers J.P."/>
        </authorList>
    </citation>
    <scope>NUCLEOTIDE SEQUENCE</scope>
    <source>
        <strain evidence="3">Isolate 1-1 / race 1 (BBBD)</strain>
        <strain evidence="2">isolate 1-1 / race 1 (BBBD)</strain>
    </source>
</reference>
<evidence type="ECO:0000313" key="2">
    <source>
        <dbReference type="EnsemblFungi" id="PTTG_01312-t43_1-p1"/>
    </source>
</evidence>
<organism evidence="1">
    <name type="scientific">Puccinia triticina (isolate 1-1 / race 1 (BBBD))</name>
    <name type="common">Brown leaf rust fungus</name>
    <dbReference type="NCBI Taxonomy" id="630390"/>
    <lineage>
        <taxon>Eukaryota</taxon>
        <taxon>Fungi</taxon>
        <taxon>Dikarya</taxon>
        <taxon>Basidiomycota</taxon>
        <taxon>Pucciniomycotina</taxon>
        <taxon>Pucciniomycetes</taxon>
        <taxon>Pucciniales</taxon>
        <taxon>Pucciniaceae</taxon>
        <taxon>Puccinia</taxon>
    </lineage>
</organism>
<dbReference type="EMBL" id="ADAS02000012">
    <property type="protein sequence ID" value="OAV97518.1"/>
    <property type="molecule type" value="Genomic_DNA"/>
</dbReference>
<reference evidence="1" key="1">
    <citation type="submission" date="2009-11" db="EMBL/GenBank/DDBJ databases">
        <authorList>
            <consortium name="The Broad Institute Genome Sequencing Platform"/>
            <person name="Ward D."/>
            <person name="Feldgarden M."/>
            <person name="Earl A."/>
            <person name="Young S.K."/>
            <person name="Zeng Q."/>
            <person name="Koehrsen M."/>
            <person name="Alvarado L."/>
            <person name="Berlin A."/>
            <person name="Bochicchio J."/>
            <person name="Borenstein D."/>
            <person name="Chapman S.B."/>
            <person name="Chen Z."/>
            <person name="Engels R."/>
            <person name="Freedman E."/>
            <person name="Gellesch M."/>
            <person name="Goldberg J."/>
            <person name="Griggs A."/>
            <person name="Gujja S."/>
            <person name="Heilman E."/>
            <person name="Heiman D."/>
            <person name="Hepburn T."/>
            <person name="Howarth C."/>
            <person name="Jen D."/>
            <person name="Larson L."/>
            <person name="Lewis B."/>
            <person name="Mehta T."/>
            <person name="Park D."/>
            <person name="Pearson M."/>
            <person name="Roberts A."/>
            <person name="Saif S."/>
            <person name="Shea T."/>
            <person name="Shenoy N."/>
            <person name="Sisk P."/>
            <person name="Stolte C."/>
            <person name="Sykes S."/>
            <person name="Thomson T."/>
            <person name="Walk T."/>
            <person name="White J."/>
            <person name="Yandava C."/>
            <person name="Izard J."/>
            <person name="Baranova O.V."/>
            <person name="Blanton J.M."/>
            <person name="Tanner A.C."/>
            <person name="Dewhirst F.E."/>
            <person name="Haas B."/>
            <person name="Nusbaum C."/>
            <person name="Birren B."/>
        </authorList>
    </citation>
    <scope>NUCLEOTIDE SEQUENCE [LARGE SCALE GENOMIC DNA]</scope>
    <source>
        <strain evidence="1">1-1 BBBD Race 1</strain>
    </source>
</reference>